<dbReference type="Proteomes" id="UP001163255">
    <property type="component" value="Chromosome"/>
</dbReference>
<organism evidence="1 2">
    <name type="scientific">Endozoicomonas euniceicola</name>
    <dbReference type="NCBI Taxonomy" id="1234143"/>
    <lineage>
        <taxon>Bacteria</taxon>
        <taxon>Pseudomonadati</taxon>
        <taxon>Pseudomonadota</taxon>
        <taxon>Gammaproteobacteria</taxon>
        <taxon>Oceanospirillales</taxon>
        <taxon>Endozoicomonadaceae</taxon>
        <taxon>Endozoicomonas</taxon>
    </lineage>
</organism>
<accession>A0ABY6GMR5</accession>
<dbReference type="EMBL" id="CP103300">
    <property type="protein sequence ID" value="UYM14024.1"/>
    <property type="molecule type" value="Genomic_DNA"/>
</dbReference>
<protein>
    <submittedName>
        <fullName evidence="1">Uncharacterized protein</fullName>
    </submittedName>
</protein>
<sequence length="423" mass="47852">MNRQQLEVFLRETAVRVVRKKVMANWYKLGYIVLLSVLSCQVNAISWKGIVQRLVGAGRSYFYLAVHIPTESINRPNRITHILASSTDFSRPPIYPRFSLASLPLPHLGRNYFPPITRQQLEEIKNVPNEELRQACEIIRFDPSRSSGKTDRVKHVISQGQYKTHNYRQVDSLPDIALLNFIELQSIPGYFHFHDSSERFFGNPSEGGMSIEHYLRMPENDRIARSLSFTYYQLHQHVTATHSAESGLQELMESDSYTLHHFSGSEQNIKATEGVPYYFTLSEHGNVRMLRSEEVPQMNIMVINGVHIPIWDQGFGYSIALVPISLASKLKFVTPDVADEYNSVMKESGYKRDDGASGGGGAAATVAGLFGFTQQEPFPFTKPEMKRPGEIFADTLKGADNSGNELKAAMLILITLWFQQKSI</sequence>
<proteinExistence type="predicted"/>
<dbReference type="RefSeq" id="WP_262595425.1">
    <property type="nucleotide sequence ID" value="NZ_CP103300.1"/>
</dbReference>
<gene>
    <name evidence="1" type="ORF">NX720_13995</name>
</gene>
<reference evidence="1" key="1">
    <citation type="submission" date="2022-10" db="EMBL/GenBank/DDBJ databases">
        <title>Completed Genome Sequence of two octocoral isolated bacterium, Endozoicomonas euniceicola EF212T and Endozoicomonas gorgoniicola PS125T.</title>
        <authorList>
            <person name="Chiou Y.-J."/>
            <person name="Chen Y.-H."/>
        </authorList>
    </citation>
    <scope>NUCLEOTIDE SEQUENCE</scope>
    <source>
        <strain evidence="1">EF212</strain>
    </source>
</reference>
<name>A0ABY6GMR5_9GAMM</name>
<evidence type="ECO:0000313" key="1">
    <source>
        <dbReference type="EMBL" id="UYM14024.1"/>
    </source>
</evidence>
<evidence type="ECO:0000313" key="2">
    <source>
        <dbReference type="Proteomes" id="UP001163255"/>
    </source>
</evidence>
<keyword evidence="2" id="KW-1185">Reference proteome</keyword>